<protein>
    <submittedName>
        <fullName evidence="2 3">Phage repressor</fullName>
    </submittedName>
    <submittedName>
        <fullName evidence="4 5">Transcriptional regulator</fullName>
    </submittedName>
</protein>
<gene>
    <name evidence="5" type="ORF">E8M63_08170</name>
    <name evidence="4" type="ORF">ESCNG_40025</name>
    <name evidence="3" type="ORF">WHOF_01181C</name>
    <name evidence="2" type="ORF">WHOF_01696</name>
</gene>
<sequence length="126" mass="14103">MEKTSLFGKRLKEERIKLGLNQAEAAEKCGFSREMWGKWERGENRPSSEKLFSFSKIGIDIDYVMHGRRGETAAMPSESLSAEEKELLALFRQLGSGSRKELADYAAFKLVVEKKAQTALGKVSNG</sequence>
<reference evidence="3" key="1">
    <citation type="submission" date="2016-06" db="EMBL/GenBank/DDBJ databases">
        <authorList>
            <consortium name="Pathogen Informatics"/>
        </authorList>
    </citation>
    <scope>NUCLEOTIDE SEQUENCE</scope>
    <source>
        <strain evidence="2">WHO F</strain>
    </source>
</reference>
<dbReference type="AlphaFoldDB" id="A0A1D3I9E8"/>
<dbReference type="EMBL" id="FLKW01000026">
    <property type="protein sequence ID" value="SBN19256.1"/>
    <property type="molecule type" value="Genomic_DNA"/>
</dbReference>
<reference evidence="5 7" key="3">
    <citation type="submission" date="2019-04" db="EMBL/GenBank/DDBJ databases">
        <title>The CDC panel for molecular diagnostics of ciprofloxacin resistance and its use for research and clinical development.</title>
        <authorList>
            <person name="Liu H."/>
            <person name="Tang K."/>
            <person name="Pham C."/>
            <person name="Schmerer M."/>
        </authorList>
    </citation>
    <scope>NUCLEOTIDE SEQUENCE [LARGE SCALE GENOMIC DNA]</scope>
    <source>
        <strain evidence="5 7">LRRBGS_0742</strain>
    </source>
</reference>
<feature type="domain" description="HTH cro/C1-type" evidence="1">
    <location>
        <begin position="11"/>
        <end position="64"/>
    </location>
</feature>
<dbReference type="EMBL" id="LT591897">
    <property type="protein sequence ID" value="SBQ20934.1"/>
    <property type="molecule type" value="Genomic_DNA"/>
</dbReference>
<dbReference type="EMBL" id="FMTB01000034">
    <property type="protein sequence ID" value="SCW14611.1"/>
    <property type="molecule type" value="Genomic_DNA"/>
</dbReference>
<dbReference type="InterPro" id="IPR010982">
    <property type="entry name" value="Lambda_DNA-bd_dom_sf"/>
</dbReference>
<dbReference type="RefSeq" id="WP_003688243.1">
    <property type="nucleotide sequence ID" value="NZ_AP018377.1"/>
</dbReference>
<evidence type="ECO:0000313" key="5">
    <source>
        <dbReference type="EMBL" id="TJX05141.1"/>
    </source>
</evidence>
<reference evidence="4 6" key="2">
    <citation type="submission" date="2016-09" db="EMBL/GenBank/DDBJ databases">
        <authorList>
            <person name="Kumanski S."/>
            <person name="Beatrice B."/>
        </authorList>
    </citation>
    <scope>NUCLEOTIDE SEQUENCE [LARGE SCALE GENOMIC DNA]</scope>
    <source>
        <strain evidence="4">Mankind</strain>
    </source>
</reference>
<dbReference type="CDD" id="cd00093">
    <property type="entry name" value="HTH_XRE"/>
    <property type="match status" value="1"/>
</dbReference>
<dbReference type="Pfam" id="PF01381">
    <property type="entry name" value="HTH_3"/>
    <property type="match status" value="1"/>
</dbReference>
<dbReference type="EMBL" id="SUQX01000015">
    <property type="protein sequence ID" value="TJX05141.1"/>
    <property type="molecule type" value="Genomic_DNA"/>
</dbReference>
<evidence type="ECO:0000313" key="2">
    <source>
        <dbReference type="EMBL" id="SBN19256.1"/>
    </source>
</evidence>
<proteinExistence type="predicted"/>
<dbReference type="GO" id="GO:0003677">
    <property type="term" value="F:DNA binding"/>
    <property type="evidence" value="ECO:0007669"/>
    <property type="project" value="InterPro"/>
</dbReference>
<evidence type="ECO:0000313" key="6">
    <source>
        <dbReference type="Proteomes" id="UP000182484"/>
    </source>
</evidence>
<accession>A0A1D3I9E8</accession>
<dbReference type="SUPFAM" id="SSF47413">
    <property type="entry name" value="lambda repressor-like DNA-binding domains"/>
    <property type="match status" value="1"/>
</dbReference>
<dbReference type="Proteomes" id="UP000182484">
    <property type="component" value="Unassembled WGS sequence"/>
</dbReference>
<evidence type="ECO:0000259" key="1">
    <source>
        <dbReference type="PROSITE" id="PS50943"/>
    </source>
</evidence>
<dbReference type="Proteomes" id="UP000307092">
    <property type="component" value="Unassembled WGS sequence"/>
</dbReference>
<evidence type="ECO:0000313" key="3">
    <source>
        <dbReference type="EMBL" id="SBQ20934.1"/>
    </source>
</evidence>
<dbReference type="InterPro" id="IPR001387">
    <property type="entry name" value="Cro/C1-type_HTH"/>
</dbReference>
<dbReference type="GeneID" id="66753338"/>
<dbReference type="Gene3D" id="1.10.260.40">
    <property type="entry name" value="lambda repressor-like DNA-binding domains"/>
    <property type="match status" value="1"/>
</dbReference>
<dbReference type="PROSITE" id="PS50943">
    <property type="entry name" value="HTH_CROC1"/>
    <property type="match status" value="1"/>
</dbReference>
<evidence type="ECO:0000313" key="4">
    <source>
        <dbReference type="EMBL" id="SCW14611.1"/>
    </source>
</evidence>
<dbReference type="Proteomes" id="UP000239837">
    <property type="component" value="Chromosome"/>
</dbReference>
<name>A0A1D3I9E8_NEIGO</name>
<organism evidence="5 7">
    <name type="scientific">Neisseria gonorrhoeae</name>
    <dbReference type="NCBI Taxonomy" id="485"/>
    <lineage>
        <taxon>Bacteria</taxon>
        <taxon>Pseudomonadati</taxon>
        <taxon>Pseudomonadota</taxon>
        <taxon>Betaproteobacteria</taxon>
        <taxon>Neisseriales</taxon>
        <taxon>Neisseriaceae</taxon>
        <taxon>Neisseria</taxon>
    </lineage>
</organism>
<evidence type="ECO:0000313" key="7">
    <source>
        <dbReference type="Proteomes" id="UP000307092"/>
    </source>
</evidence>
<dbReference type="SMART" id="SM00530">
    <property type="entry name" value="HTH_XRE"/>
    <property type="match status" value="1"/>
</dbReference>